<organism evidence="15 16">
    <name type="scientific">Paenibacillus thermoaerophilus</name>
    <dbReference type="NCBI Taxonomy" id="1215385"/>
    <lineage>
        <taxon>Bacteria</taxon>
        <taxon>Bacillati</taxon>
        <taxon>Bacillota</taxon>
        <taxon>Bacilli</taxon>
        <taxon>Bacillales</taxon>
        <taxon>Paenibacillaceae</taxon>
        <taxon>Paenibacillus</taxon>
    </lineage>
</organism>
<keyword evidence="16" id="KW-1185">Reference proteome</keyword>
<dbReference type="PROSITE" id="PS50109">
    <property type="entry name" value="HIS_KIN"/>
    <property type="match status" value="1"/>
</dbReference>
<dbReference type="SUPFAM" id="SSF158472">
    <property type="entry name" value="HAMP domain-like"/>
    <property type="match status" value="1"/>
</dbReference>
<evidence type="ECO:0000256" key="2">
    <source>
        <dbReference type="ARBA" id="ARBA00004651"/>
    </source>
</evidence>
<protein>
    <recommendedName>
        <fullName evidence="3">histidine kinase</fullName>
        <ecNumber evidence="3">2.7.13.3</ecNumber>
    </recommendedName>
</protein>
<dbReference type="InterPro" id="IPR004358">
    <property type="entry name" value="Sig_transdc_His_kin-like_C"/>
</dbReference>
<comment type="catalytic activity">
    <reaction evidence="1">
        <text>ATP + protein L-histidine = ADP + protein N-phospho-L-histidine.</text>
        <dbReference type="EC" id="2.7.13.3"/>
    </reaction>
</comment>
<dbReference type="Proteomes" id="UP001596528">
    <property type="component" value="Unassembled WGS sequence"/>
</dbReference>
<evidence type="ECO:0000256" key="7">
    <source>
        <dbReference type="ARBA" id="ARBA00022741"/>
    </source>
</evidence>
<evidence type="ECO:0000256" key="6">
    <source>
        <dbReference type="ARBA" id="ARBA00022679"/>
    </source>
</evidence>
<evidence type="ECO:0000259" key="14">
    <source>
        <dbReference type="PROSITE" id="PS50885"/>
    </source>
</evidence>
<reference evidence="16" key="1">
    <citation type="journal article" date="2019" name="Int. J. Syst. Evol. Microbiol.">
        <title>The Global Catalogue of Microorganisms (GCM) 10K type strain sequencing project: providing services to taxonomists for standard genome sequencing and annotation.</title>
        <authorList>
            <consortium name="The Broad Institute Genomics Platform"/>
            <consortium name="The Broad Institute Genome Sequencing Center for Infectious Disease"/>
            <person name="Wu L."/>
            <person name="Ma J."/>
        </authorList>
    </citation>
    <scope>NUCLEOTIDE SEQUENCE [LARGE SCALE GENOMIC DNA]</scope>
    <source>
        <strain evidence="16">JCM 18657</strain>
    </source>
</reference>
<dbReference type="RefSeq" id="WP_138788183.1">
    <property type="nucleotide sequence ID" value="NZ_JBHTGQ010000018.1"/>
</dbReference>
<name>A0ABW2V4D5_9BACL</name>
<evidence type="ECO:0000313" key="15">
    <source>
        <dbReference type="EMBL" id="MFC7749890.1"/>
    </source>
</evidence>
<gene>
    <name evidence="15" type="ORF">ACFQWB_08045</name>
</gene>
<dbReference type="CDD" id="cd00082">
    <property type="entry name" value="HisKA"/>
    <property type="match status" value="1"/>
</dbReference>
<dbReference type="SUPFAM" id="SSF55874">
    <property type="entry name" value="ATPase domain of HSP90 chaperone/DNA topoisomerase II/histidine kinase"/>
    <property type="match status" value="1"/>
</dbReference>
<evidence type="ECO:0000259" key="13">
    <source>
        <dbReference type="PROSITE" id="PS50109"/>
    </source>
</evidence>
<evidence type="ECO:0000256" key="3">
    <source>
        <dbReference type="ARBA" id="ARBA00012438"/>
    </source>
</evidence>
<keyword evidence="8" id="KW-0418">Kinase</keyword>
<dbReference type="Pfam" id="PF02518">
    <property type="entry name" value="HATPase_c"/>
    <property type="match status" value="1"/>
</dbReference>
<dbReference type="Gene3D" id="6.10.340.10">
    <property type="match status" value="1"/>
</dbReference>
<sequence>MTRTLVVRIALVITVVVWGSLAVSTALTSNKFRESVEFRIEDRMRQAGETVLRLLAQAEGSADADIGALLSAAAQLGRNNRYTVYDESGAAIRPAVPQPQAAAGSGDPPAELVERVLGGEHYATDSASAGEVPALVGLPFEWRGHRYALFVQPFLIPQIRDFEFVRNRLVYSFLAISAILVLAASMYLVRPLRKITEATRRLATGDFSVRLNIRQQDELGMLARSINHMADELGKMESVRREFVANVSHDIRTPLTSIRGFTRILLNDSLSPEERRSYLEIIEKESERLSRLSENLLKLASLDARQYPYKPAPVQLDELLRRTVLALEPLWSEKRLQLDLDLPKTVVTADEDALNQVWTNLLDNSIKFTPAGGTVAIRLERSADKVLVTVSDTGIGMTEEDRRQVFQRFFKADSSRRNAGHGGSGLGLAIAAKMVELHGGRLSCESAVGRGTTMTVELPAKPGRAVAAP</sequence>
<evidence type="ECO:0000313" key="16">
    <source>
        <dbReference type="Proteomes" id="UP001596528"/>
    </source>
</evidence>
<dbReference type="InterPro" id="IPR003661">
    <property type="entry name" value="HisK_dim/P_dom"/>
</dbReference>
<dbReference type="EC" id="2.7.13.3" evidence="3"/>
<dbReference type="InterPro" id="IPR005467">
    <property type="entry name" value="His_kinase_dom"/>
</dbReference>
<dbReference type="PANTHER" id="PTHR43711:SF1">
    <property type="entry name" value="HISTIDINE KINASE 1"/>
    <property type="match status" value="1"/>
</dbReference>
<evidence type="ECO:0000256" key="1">
    <source>
        <dbReference type="ARBA" id="ARBA00000085"/>
    </source>
</evidence>
<dbReference type="SMART" id="SM00388">
    <property type="entry name" value="HisKA"/>
    <property type="match status" value="1"/>
</dbReference>
<keyword evidence="9 15" id="KW-0067">ATP-binding</keyword>
<keyword evidence="12" id="KW-0812">Transmembrane</keyword>
<dbReference type="GO" id="GO:0005524">
    <property type="term" value="F:ATP binding"/>
    <property type="evidence" value="ECO:0007669"/>
    <property type="project" value="UniProtKB-KW"/>
</dbReference>
<evidence type="ECO:0000256" key="11">
    <source>
        <dbReference type="ARBA" id="ARBA00023136"/>
    </source>
</evidence>
<dbReference type="Gene3D" id="1.10.287.130">
    <property type="match status" value="1"/>
</dbReference>
<evidence type="ECO:0000256" key="9">
    <source>
        <dbReference type="ARBA" id="ARBA00022840"/>
    </source>
</evidence>
<evidence type="ECO:0000256" key="8">
    <source>
        <dbReference type="ARBA" id="ARBA00022777"/>
    </source>
</evidence>
<keyword evidence="12" id="KW-1133">Transmembrane helix</keyword>
<feature type="domain" description="Histidine kinase" evidence="13">
    <location>
        <begin position="246"/>
        <end position="462"/>
    </location>
</feature>
<comment type="subcellular location">
    <subcellularLocation>
        <location evidence="2">Cell membrane</location>
        <topology evidence="2">Multi-pass membrane protein</topology>
    </subcellularLocation>
</comment>
<dbReference type="Pfam" id="PF00512">
    <property type="entry name" value="HisKA"/>
    <property type="match status" value="1"/>
</dbReference>
<evidence type="ECO:0000256" key="5">
    <source>
        <dbReference type="ARBA" id="ARBA00022553"/>
    </source>
</evidence>
<dbReference type="SMART" id="SM00387">
    <property type="entry name" value="HATPase_c"/>
    <property type="match status" value="1"/>
</dbReference>
<feature type="domain" description="HAMP" evidence="14">
    <location>
        <begin position="186"/>
        <end position="238"/>
    </location>
</feature>
<dbReference type="CDD" id="cd06225">
    <property type="entry name" value="HAMP"/>
    <property type="match status" value="1"/>
</dbReference>
<keyword evidence="7" id="KW-0547">Nucleotide-binding</keyword>
<evidence type="ECO:0000256" key="4">
    <source>
        <dbReference type="ARBA" id="ARBA00022475"/>
    </source>
</evidence>
<dbReference type="InterPro" id="IPR036097">
    <property type="entry name" value="HisK_dim/P_sf"/>
</dbReference>
<dbReference type="Pfam" id="PF00672">
    <property type="entry name" value="HAMP"/>
    <property type="match status" value="1"/>
</dbReference>
<dbReference type="InterPro" id="IPR036890">
    <property type="entry name" value="HATPase_C_sf"/>
</dbReference>
<dbReference type="SUPFAM" id="SSF47384">
    <property type="entry name" value="Homodimeric domain of signal transducing histidine kinase"/>
    <property type="match status" value="1"/>
</dbReference>
<dbReference type="PANTHER" id="PTHR43711">
    <property type="entry name" value="TWO-COMPONENT HISTIDINE KINASE"/>
    <property type="match status" value="1"/>
</dbReference>
<dbReference type="EMBL" id="JBHTGQ010000018">
    <property type="protein sequence ID" value="MFC7749890.1"/>
    <property type="molecule type" value="Genomic_DNA"/>
</dbReference>
<comment type="caution">
    <text evidence="15">The sequence shown here is derived from an EMBL/GenBank/DDBJ whole genome shotgun (WGS) entry which is preliminary data.</text>
</comment>
<dbReference type="PROSITE" id="PS50885">
    <property type="entry name" value="HAMP"/>
    <property type="match status" value="1"/>
</dbReference>
<dbReference type="InterPro" id="IPR003660">
    <property type="entry name" value="HAMP_dom"/>
</dbReference>
<keyword evidence="6" id="KW-0808">Transferase</keyword>
<keyword evidence="5" id="KW-0597">Phosphoprotein</keyword>
<feature type="transmembrane region" description="Helical" evidence="12">
    <location>
        <begin position="6"/>
        <end position="27"/>
    </location>
</feature>
<keyword evidence="10" id="KW-0902">Two-component regulatory system</keyword>
<accession>A0ABW2V4D5</accession>
<dbReference type="SMART" id="SM00304">
    <property type="entry name" value="HAMP"/>
    <property type="match status" value="1"/>
</dbReference>
<feature type="transmembrane region" description="Helical" evidence="12">
    <location>
        <begin position="169"/>
        <end position="189"/>
    </location>
</feature>
<evidence type="ECO:0000256" key="12">
    <source>
        <dbReference type="SAM" id="Phobius"/>
    </source>
</evidence>
<dbReference type="Gene3D" id="3.30.565.10">
    <property type="entry name" value="Histidine kinase-like ATPase, C-terminal domain"/>
    <property type="match status" value="1"/>
</dbReference>
<keyword evidence="4" id="KW-1003">Cell membrane</keyword>
<keyword evidence="11 12" id="KW-0472">Membrane</keyword>
<dbReference type="InterPro" id="IPR050736">
    <property type="entry name" value="Sensor_HK_Regulatory"/>
</dbReference>
<dbReference type="CDD" id="cd16922">
    <property type="entry name" value="HATPase_EvgS-ArcB-TorS-like"/>
    <property type="match status" value="1"/>
</dbReference>
<dbReference type="InterPro" id="IPR003594">
    <property type="entry name" value="HATPase_dom"/>
</dbReference>
<proteinExistence type="predicted"/>
<evidence type="ECO:0000256" key="10">
    <source>
        <dbReference type="ARBA" id="ARBA00023012"/>
    </source>
</evidence>
<dbReference type="PRINTS" id="PR00344">
    <property type="entry name" value="BCTRLSENSOR"/>
</dbReference>